<comment type="caution">
    <text evidence="1">The sequence shown here is derived from an EMBL/GenBank/DDBJ whole genome shotgun (WGS) entry which is preliminary data.</text>
</comment>
<sequence length="61" mass="6753">MAGLLVTPSYLELPLCWLSKRTPVTWLAKLQGIYSLAALPQLQLFRVLEGDQFRNAGCCAS</sequence>
<dbReference type="Proteomes" id="UP000248196">
    <property type="component" value="Unassembled WGS sequence"/>
</dbReference>
<name>A0A318NY66_SERPL</name>
<evidence type="ECO:0000313" key="2">
    <source>
        <dbReference type="Proteomes" id="UP000248196"/>
    </source>
</evidence>
<accession>A0A318NY66</accession>
<dbReference type="AlphaFoldDB" id="A0A318NY66"/>
<reference evidence="1 2" key="1">
    <citation type="submission" date="2017-11" db="EMBL/GenBank/DDBJ databases">
        <title>Genome sequence of the oocydin A producing rhizobacterium Serratia plymuthica 4Rx5.</title>
        <authorList>
            <person name="Matilla M.A."/>
            <person name="Udaondo Z."/>
            <person name="Salmond G.P.C."/>
        </authorList>
    </citation>
    <scope>NUCLEOTIDE SEQUENCE [LARGE SCALE GENOMIC DNA]</scope>
    <source>
        <strain evidence="1 2">4Rx5</strain>
    </source>
</reference>
<protein>
    <submittedName>
        <fullName evidence="1">Uncharacterized protein</fullName>
    </submittedName>
</protein>
<dbReference type="EMBL" id="PESE01000003">
    <property type="protein sequence ID" value="PYD38781.1"/>
    <property type="molecule type" value="Genomic_DNA"/>
</dbReference>
<organism evidence="1 2">
    <name type="scientific">Serratia plymuthica</name>
    <dbReference type="NCBI Taxonomy" id="82996"/>
    <lineage>
        <taxon>Bacteria</taxon>
        <taxon>Pseudomonadati</taxon>
        <taxon>Pseudomonadota</taxon>
        <taxon>Gammaproteobacteria</taxon>
        <taxon>Enterobacterales</taxon>
        <taxon>Yersiniaceae</taxon>
        <taxon>Serratia</taxon>
    </lineage>
</organism>
<proteinExistence type="predicted"/>
<evidence type="ECO:0000313" key="1">
    <source>
        <dbReference type="EMBL" id="PYD38781.1"/>
    </source>
</evidence>
<gene>
    <name evidence="1" type="ORF">CT690_13555</name>
</gene>